<feature type="binding site" evidence="4">
    <location>
        <position position="22"/>
    </location>
    <ligand>
        <name>Zn(2+)</name>
        <dbReference type="ChEBI" id="CHEBI:29105"/>
        <label>1</label>
    </ligand>
</feature>
<dbReference type="Gene3D" id="3.20.20.140">
    <property type="entry name" value="Metal-dependent hydrolases"/>
    <property type="match status" value="1"/>
</dbReference>
<gene>
    <name evidence="6" type="ORF">SAMN06295905_1232</name>
</gene>
<comment type="cofactor">
    <cofactor evidence="4">
        <name>a divalent metal cation</name>
        <dbReference type="ChEBI" id="CHEBI:60240"/>
    </cofactor>
    <text evidence="4">Binds 2 divalent metal cations per subunit.</text>
</comment>
<dbReference type="PANTHER" id="PTHR10819">
    <property type="entry name" value="PHOSPHOTRIESTERASE-RELATED"/>
    <property type="match status" value="1"/>
</dbReference>
<dbReference type="RefSeq" id="WP_086469581.1">
    <property type="nucleotide sequence ID" value="NZ_FXWK01000001.1"/>
</dbReference>
<proteinExistence type="inferred from homology"/>
<dbReference type="Proteomes" id="UP000194474">
    <property type="component" value="Unassembled WGS sequence"/>
</dbReference>
<keyword evidence="7" id="KW-1185">Reference proteome</keyword>
<reference evidence="7" key="1">
    <citation type="submission" date="2017-04" db="EMBL/GenBank/DDBJ databases">
        <authorList>
            <person name="Varghese N."/>
            <person name="Submissions S."/>
        </authorList>
    </citation>
    <scope>NUCLEOTIDE SEQUENCE [LARGE SCALE GENOMIC DNA]</scope>
</reference>
<dbReference type="InterPro" id="IPR032466">
    <property type="entry name" value="Metal_Hydrolase"/>
</dbReference>
<evidence type="ECO:0000256" key="1">
    <source>
        <dbReference type="ARBA" id="ARBA00022723"/>
    </source>
</evidence>
<evidence type="ECO:0000256" key="4">
    <source>
        <dbReference type="PIRSR" id="PIRSR601559-51"/>
    </source>
</evidence>
<evidence type="ECO:0000313" key="6">
    <source>
        <dbReference type="EMBL" id="SMQ65463.1"/>
    </source>
</evidence>
<dbReference type="InterPro" id="IPR001559">
    <property type="entry name" value="Phosphotriesterase"/>
</dbReference>
<name>A0A1Y6EYZ7_9HYPH</name>
<comment type="similarity">
    <text evidence="5">Belongs to the metallo-dependent hydrolases superfamily. Phosphotriesterase family.</text>
</comment>
<dbReference type="OrthoDB" id="9795018at2"/>
<dbReference type="SUPFAM" id="SSF51556">
    <property type="entry name" value="Metallo-dependent hydrolases"/>
    <property type="match status" value="1"/>
</dbReference>
<feature type="binding site" evidence="4">
    <location>
        <position position="170"/>
    </location>
    <ligand>
        <name>Zn(2+)</name>
        <dbReference type="ChEBI" id="CHEBI:29105"/>
        <label>2</label>
    </ligand>
</feature>
<evidence type="ECO:0000256" key="5">
    <source>
        <dbReference type="PROSITE-ProRule" id="PRU00679"/>
    </source>
</evidence>
<keyword evidence="1 4" id="KW-0479">Metal-binding</keyword>
<protein>
    <submittedName>
        <fullName evidence="6">Phosphotriesterase-related protein</fullName>
    </submittedName>
</protein>
<feature type="binding site" evidence="4">
    <location>
        <position position="24"/>
    </location>
    <ligand>
        <name>Zn(2+)</name>
        <dbReference type="ChEBI" id="CHEBI:29105"/>
        <label>1</label>
    </ligand>
</feature>
<dbReference type="EMBL" id="FXWK01000001">
    <property type="protein sequence ID" value="SMQ65463.1"/>
    <property type="molecule type" value="Genomic_DNA"/>
</dbReference>
<evidence type="ECO:0000256" key="3">
    <source>
        <dbReference type="PIRSR" id="PIRSR601559-50"/>
    </source>
</evidence>
<sequence length="304" mass="32985">MKRLFTTLGALERHQLGLILPHEHVFVDLRTPDQQGYAQADPDDVVRLMAPQIEAIMAQGVTALVECSTGGVGLRVDIDLAISKATGLPIVVPTGNYREPWIPDWVRDASEAALERWMVGHLTDGVDDTGVVAAWIKVSAGDEGITPLETRILRAAARASAQTGAIIGSHTIKGRVVLDQLDIIEAEGGSASRFISIHTQEENDFGLHRAVFERGAWLEFDHIGRVADAEVVTLVTRALEAGQGERLLLSHDRGWYDPAQPGGGTPMPYTHLVDSFLPALRAVGVDDATITRLTHDNPFEAFAR</sequence>
<dbReference type="AlphaFoldDB" id="A0A1Y6EYZ7"/>
<dbReference type="PANTHER" id="PTHR10819:SF3">
    <property type="entry name" value="PHOSPHOTRIESTERASE-RELATED PROTEIN"/>
    <property type="match status" value="1"/>
</dbReference>
<organism evidence="6 7">
    <name type="scientific">Devosia lucknowensis</name>
    <dbReference type="NCBI Taxonomy" id="1096929"/>
    <lineage>
        <taxon>Bacteria</taxon>
        <taxon>Pseudomonadati</taxon>
        <taxon>Pseudomonadota</taxon>
        <taxon>Alphaproteobacteria</taxon>
        <taxon>Hyphomicrobiales</taxon>
        <taxon>Devosiaceae</taxon>
        <taxon>Devosia</taxon>
    </lineage>
</organism>
<accession>A0A1Y6EYZ7</accession>
<dbReference type="Pfam" id="PF02126">
    <property type="entry name" value="PTE"/>
    <property type="match status" value="1"/>
</dbReference>
<feature type="binding site" description="via carbamate group" evidence="4">
    <location>
        <position position="137"/>
    </location>
    <ligand>
        <name>Zn(2+)</name>
        <dbReference type="ChEBI" id="CHEBI:29105"/>
        <label>1</label>
    </ligand>
</feature>
<keyword evidence="2" id="KW-0378">Hydrolase</keyword>
<feature type="modified residue" description="N6-carboxylysine" evidence="3 5">
    <location>
        <position position="137"/>
    </location>
</feature>
<evidence type="ECO:0000313" key="7">
    <source>
        <dbReference type="Proteomes" id="UP000194474"/>
    </source>
</evidence>
<dbReference type="GO" id="GO:0016787">
    <property type="term" value="F:hydrolase activity"/>
    <property type="evidence" value="ECO:0007669"/>
    <property type="project" value="UniProtKB-KW"/>
</dbReference>
<dbReference type="GO" id="GO:0008270">
    <property type="term" value="F:zinc ion binding"/>
    <property type="evidence" value="ECO:0007669"/>
    <property type="project" value="InterPro"/>
</dbReference>
<dbReference type="PROSITE" id="PS51347">
    <property type="entry name" value="PHOSPHOTRIESTERASE_2"/>
    <property type="match status" value="1"/>
</dbReference>
<evidence type="ECO:0000256" key="2">
    <source>
        <dbReference type="ARBA" id="ARBA00022801"/>
    </source>
</evidence>
<feature type="binding site" evidence="4">
    <location>
        <position position="198"/>
    </location>
    <ligand>
        <name>Zn(2+)</name>
        <dbReference type="ChEBI" id="CHEBI:29105"/>
        <label>2</label>
    </ligand>
</feature>
<feature type="binding site" evidence="4">
    <location>
        <position position="252"/>
    </location>
    <ligand>
        <name>Zn(2+)</name>
        <dbReference type="ChEBI" id="CHEBI:29105"/>
        <label>1</label>
    </ligand>
</feature>
<feature type="binding site" description="via carbamate group" evidence="4">
    <location>
        <position position="137"/>
    </location>
    <ligand>
        <name>Zn(2+)</name>
        <dbReference type="ChEBI" id="CHEBI:29105"/>
        <label>2</label>
    </ligand>
</feature>